<evidence type="ECO:0000313" key="3">
    <source>
        <dbReference type="Proteomes" id="UP000461730"/>
    </source>
</evidence>
<dbReference type="Gene3D" id="2.30.42.10">
    <property type="match status" value="1"/>
</dbReference>
<dbReference type="GO" id="GO:0030288">
    <property type="term" value="C:outer membrane-bounded periplasmic space"/>
    <property type="evidence" value="ECO:0007669"/>
    <property type="project" value="TreeGrafter"/>
</dbReference>
<comment type="caution">
    <text evidence="2">The sequence shown here is derived from an EMBL/GenBank/DDBJ whole genome shotgun (WGS) entry which is preliminary data.</text>
</comment>
<keyword evidence="3" id="KW-1185">Reference proteome</keyword>
<name>A0A7K1U946_9BACT</name>
<dbReference type="InterPro" id="IPR036034">
    <property type="entry name" value="PDZ_sf"/>
</dbReference>
<dbReference type="Pfam" id="PF03572">
    <property type="entry name" value="Peptidase_S41"/>
    <property type="match status" value="1"/>
</dbReference>
<accession>A0A7K1U946</accession>
<dbReference type="PROSITE" id="PS51257">
    <property type="entry name" value="PROKAR_LIPOPROTEIN"/>
    <property type="match status" value="1"/>
</dbReference>
<dbReference type="CDD" id="cd07561">
    <property type="entry name" value="Peptidase_S41_CPP_like"/>
    <property type="match status" value="1"/>
</dbReference>
<dbReference type="SUPFAM" id="SSF50156">
    <property type="entry name" value="PDZ domain-like"/>
    <property type="match status" value="1"/>
</dbReference>
<organism evidence="2 3">
    <name type="scientific">Chitinophaga tropicalis</name>
    <dbReference type="NCBI Taxonomy" id="2683588"/>
    <lineage>
        <taxon>Bacteria</taxon>
        <taxon>Pseudomonadati</taxon>
        <taxon>Bacteroidota</taxon>
        <taxon>Chitinophagia</taxon>
        <taxon>Chitinophagales</taxon>
        <taxon>Chitinophagaceae</taxon>
        <taxon>Chitinophaga</taxon>
    </lineage>
</organism>
<protein>
    <recommendedName>
        <fullName evidence="1">Tail specific protease domain-containing protein</fullName>
    </recommendedName>
</protein>
<dbReference type="Pfam" id="PF00595">
    <property type="entry name" value="PDZ"/>
    <property type="match status" value="1"/>
</dbReference>
<dbReference type="PANTHER" id="PTHR32060">
    <property type="entry name" value="TAIL-SPECIFIC PROTEASE"/>
    <property type="match status" value="1"/>
</dbReference>
<proteinExistence type="predicted"/>
<dbReference type="InterPro" id="IPR001478">
    <property type="entry name" value="PDZ"/>
</dbReference>
<dbReference type="AlphaFoldDB" id="A0A7K1U946"/>
<evidence type="ECO:0000259" key="1">
    <source>
        <dbReference type="SMART" id="SM00245"/>
    </source>
</evidence>
<dbReference type="InterPro" id="IPR005151">
    <property type="entry name" value="Tail-specific_protease"/>
</dbReference>
<gene>
    <name evidence="2" type="ORF">GO493_21650</name>
</gene>
<dbReference type="GO" id="GO:0004175">
    <property type="term" value="F:endopeptidase activity"/>
    <property type="evidence" value="ECO:0007669"/>
    <property type="project" value="TreeGrafter"/>
</dbReference>
<sequence>MRILLPPGKVARFTGMALLFLACRKEDAPPAAPTGPVSKQELNTWILDSMRYYYLWNTGLPIKPDTQLSAINFFNSLKKTTDTFSRLIDLSDQAGTVQKDMLHAYGIDYTVISINDIQQPIGLIKFVIPGSAAYQNGLRRGDYFTKINGKQLTTSNAAQLEKELMNANNGTITKAAINGSSVTDSEEVSIENRLLLENPLYASKVLNIGNKKTGYIFYNYFDDYYDDALLTAFTTFKNNNVTELILDLRYNPGGSLTAATALSALIAPGITENSTFIRYTGNNKTGNPSISFKSLLSVPLSEKYISFSTLSAGRPALTRVFILTTSLSASASEAVVNNLKPYMQVITIGERTYGKDKGAVVITDMRTPKRITWALYPITYLLSNANGEGGYDKGIAPDHVVDELGTQPLLPIGDTADPLIARAISIITGNGRTGSNERNVIVKPWYDSRKKASMESRVIIPR</sequence>
<dbReference type="GO" id="GO:0007165">
    <property type="term" value="P:signal transduction"/>
    <property type="evidence" value="ECO:0007669"/>
    <property type="project" value="TreeGrafter"/>
</dbReference>
<reference evidence="2 3" key="1">
    <citation type="submission" date="2019-12" db="EMBL/GenBank/DDBJ databases">
        <title>Chitinophaga sp. strain ysch24 (GDMCC 1.1355), whole genome shotgun sequence.</title>
        <authorList>
            <person name="Zhang X."/>
        </authorList>
    </citation>
    <scope>NUCLEOTIDE SEQUENCE [LARGE SCALE GENOMIC DNA]</scope>
    <source>
        <strain evidence="3">ysch24</strain>
    </source>
</reference>
<dbReference type="GO" id="GO:0006508">
    <property type="term" value="P:proteolysis"/>
    <property type="evidence" value="ECO:0007669"/>
    <property type="project" value="InterPro"/>
</dbReference>
<dbReference type="RefSeq" id="WP_157308333.1">
    <property type="nucleotide sequence ID" value="NZ_WRXN01000011.1"/>
</dbReference>
<evidence type="ECO:0000313" key="2">
    <source>
        <dbReference type="EMBL" id="MVT10892.1"/>
    </source>
</evidence>
<dbReference type="SUPFAM" id="SSF52096">
    <property type="entry name" value="ClpP/crotonase"/>
    <property type="match status" value="1"/>
</dbReference>
<feature type="domain" description="Tail specific protease" evidence="1">
    <location>
        <begin position="183"/>
        <end position="402"/>
    </location>
</feature>
<dbReference type="Pfam" id="PF18294">
    <property type="entry name" value="Pept_S41_N"/>
    <property type="match status" value="1"/>
</dbReference>
<dbReference type="Gene3D" id="3.90.226.10">
    <property type="entry name" value="2-enoyl-CoA Hydratase, Chain A, domain 1"/>
    <property type="match status" value="1"/>
</dbReference>
<dbReference type="InterPro" id="IPR029045">
    <property type="entry name" value="ClpP/crotonase-like_dom_sf"/>
</dbReference>
<dbReference type="EMBL" id="WRXN01000011">
    <property type="protein sequence ID" value="MVT10892.1"/>
    <property type="molecule type" value="Genomic_DNA"/>
</dbReference>
<dbReference type="GO" id="GO:0008236">
    <property type="term" value="F:serine-type peptidase activity"/>
    <property type="evidence" value="ECO:0007669"/>
    <property type="project" value="InterPro"/>
</dbReference>
<dbReference type="PANTHER" id="PTHR32060:SF30">
    <property type="entry name" value="CARBOXY-TERMINAL PROCESSING PROTEASE CTPA"/>
    <property type="match status" value="1"/>
</dbReference>
<dbReference type="Gene3D" id="3.30.750.170">
    <property type="match status" value="1"/>
</dbReference>
<dbReference type="SMART" id="SM00245">
    <property type="entry name" value="TSPc"/>
    <property type="match status" value="1"/>
</dbReference>
<dbReference type="Proteomes" id="UP000461730">
    <property type="component" value="Unassembled WGS sequence"/>
</dbReference>
<dbReference type="InterPro" id="IPR041613">
    <property type="entry name" value="Pept_S41_N"/>
</dbReference>